<dbReference type="Pfam" id="PF15886">
    <property type="entry name" value="CBM39"/>
    <property type="match status" value="1"/>
</dbReference>
<feature type="non-terminal residue" evidence="3">
    <location>
        <position position="119"/>
    </location>
</feature>
<proteinExistence type="predicted"/>
<sequence length="119" mass="13622">MVFLRILLIICGFSCLCQGQGYIFPSVRLEAFKPSGFRASIKADPGIELFAFHGNKNKEIMLNDPGEFSAELRHAKNGRFAYDDPELSFVVGDVIYYWAFVQHQRMGHKKIFEKWTVNG</sequence>
<dbReference type="InterPro" id="IPR043030">
    <property type="entry name" value="BGBP_N_sf"/>
</dbReference>
<dbReference type="AlphaFoldDB" id="A0A653CUR0"/>
<keyword evidence="4" id="KW-1185">Reference proteome</keyword>
<dbReference type="OrthoDB" id="4781at2759"/>
<dbReference type="InterPro" id="IPR031756">
    <property type="entry name" value="BGBP_N"/>
</dbReference>
<dbReference type="Proteomes" id="UP000410492">
    <property type="component" value="Unassembled WGS sequence"/>
</dbReference>
<dbReference type="GO" id="GO:0030246">
    <property type="term" value="F:carbohydrate binding"/>
    <property type="evidence" value="ECO:0007669"/>
    <property type="project" value="InterPro"/>
</dbReference>
<accession>A0A653CUR0</accession>
<evidence type="ECO:0000313" key="3">
    <source>
        <dbReference type="EMBL" id="VEN51419.1"/>
    </source>
</evidence>
<reference evidence="3 4" key="1">
    <citation type="submission" date="2019-01" db="EMBL/GenBank/DDBJ databases">
        <authorList>
            <person name="Sayadi A."/>
        </authorList>
    </citation>
    <scope>NUCLEOTIDE SEQUENCE [LARGE SCALE GENOMIC DNA]</scope>
</reference>
<dbReference type="PROSITE" id="PS51969">
    <property type="entry name" value="CBM39"/>
    <property type="match status" value="1"/>
</dbReference>
<protein>
    <recommendedName>
        <fullName evidence="2">CBM39 domain-containing protein</fullName>
    </recommendedName>
</protein>
<dbReference type="Gene3D" id="2.60.40.2140">
    <property type="entry name" value="Beta-1,3-glucan-recognition protein, N-terminal domain"/>
    <property type="match status" value="1"/>
</dbReference>
<feature type="signal peptide" evidence="1">
    <location>
        <begin position="1"/>
        <end position="19"/>
    </location>
</feature>
<evidence type="ECO:0000259" key="2">
    <source>
        <dbReference type="PROSITE" id="PS51969"/>
    </source>
</evidence>
<gene>
    <name evidence="3" type="ORF">CALMAC_LOCUS11879</name>
</gene>
<name>A0A653CUR0_CALMS</name>
<feature type="chain" id="PRO_5024859529" description="CBM39 domain-containing protein" evidence="1">
    <location>
        <begin position="20"/>
        <end position="119"/>
    </location>
</feature>
<dbReference type="EMBL" id="CAACVG010008889">
    <property type="protein sequence ID" value="VEN51419.1"/>
    <property type="molecule type" value="Genomic_DNA"/>
</dbReference>
<evidence type="ECO:0000256" key="1">
    <source>
        <dbReference type="SAM" id="SignalP"/>
    </source>
</evidence>
<feature type="domain" description="CBM39" evidence="2">
    <location>
        <begin position="22"/>
        <end position="119"/>
    </location>
</feature>
<evidence type="ECO:0000313" key="4">
    <source>
        <dbReference type="Proteomes" id="UP000410492"/>
    </source>
</evidence>
<keyword evidence="1" id="KW-0732">Signal</keyword>
<organism evidence="3 4">
    <name type="scientific">Callosobruchus maculatus</name>
    <name type="common">Southern cowpea weevil</name>
    <name type="synonym">Pulse bruchid</name>
    <dbReference type="NCBI Taxonomy" id="64391"/>
    <lineage>
        <taxon>Eukaryota</taxon>
        <taxon>Metazoa</taxon>
        <taxon>Ecdysozoa</taxon>
        <taxon>Arthropoda</taxon>
        <taxon>Hexapoda</taxon>
        <taxon>Insecta</taxon>
        <taxon>Pterygota</taxon>
        <taxon>Neoptera</taxon>
        <taxon>Endopterygota</taxon>
        <taxon>Coleoptera</taxon>
        <taxon>Polyphaga</taxon>
        <taxon>Cucujiformia</taxon>
        <taxon>Chrysomeloidea</taxon>
        <taxon>Chrysomelidae</taxon>
        <taxon>Bruchinae</taxon>
        <taxon>Bruchini</taxon>
        <taxon>Callosobruchus</taxon>
    </lineage>
</organism>